<feature type="compositionally biased region" description="Low complexity" evidence="1">
    <location>
        <begin position="284"/>
        <end position="297"/>
    </location>
</feature>
<reference evidence="2" key="1">
    <citation type="submission" date="2021-01" db="EMBL/GenBank/DDBJ databases">
        <authorList>
            <person name="Corre E."/>
            <person name="Pelletier E."/>
            <person name="Niang G."/>
            <person name="Scheremetjew M."/>
            <person name="Finn R."/>
            <person name="Kale V."/>
            <person name="Holt S."/>
            <person name="Cochrane G."/>
            <person name="Meng A."/>
            <person name="Brown T."/>
            <person name="Cohen L."/>
        </authorList>
    </citation>
    <scope>NUCLEOTIDE SEQUENCE</scope>
    <source>
        <strain evidence="2">CCMP3105</strain>
    </source>
</reference>
<sequence length="533" mass="57422">MMKPFNAMGSPEVERGIREFFDMTSRQHQDGPPLVSVNISMEPELLTSFCRRGRQRLRAIRDSCKANLKLDRYNGILRVTGTEAAVEAVRRELSSLGGPRRAVPAAVWAELMRTRMMRSSSQALVLHIQAESGCRIHIERSWQEVRLFGPNESVAVADQMLEDLAAMCTQECVLVPPGNHMESPAIQALARQCGVTLRIEDQMIVAMGMREPVAVAALELQKYARDPMNYQPEVVNSAAAENGKWSPETGRPYVWSDQEVEEGPEENGVVTNTLPPPVRPGDHQTTQKAARNQNAAKNHGDRNRTAAQAGCKHMDMCKACPTCGAARFCVYCGAQNWRSGTLQEVHPTTFLGNGGFAAEPRHPGRSWENSTASNPSLPGTPEPERANWVSQLPYVPFEGPGSSANTSTGRGMPNRGHAAMVPQGMVPVCFPTNMAHVPPQVHNGGRTSSMPAVQGGMAHTVPASSPSAAPSMMQACMVPASMMQACVMGQSSGRNCSGGNNNSADGNNGGNMAFCAVPAPYYHMQESGPAMGG</sequence>
<protein>
    <recommendedName>
        <fullName evidence="3">K Homology domain-containing protein</fullName>
    </recommendedName>
</protein>
<dbReference type="CDD" id="cd00105">
    <property type="entry name" value="KH-I"/>
    <property type="match status" value="1"/>
</dbReference>
<feature type="compositionally biased region" description="Polar residues" evidence="1">
    <location>
        <begin position="367"/>
        <end position="377"/>
    </location>
</feature>
<accession>A0A7S4Q0W8</accession>
<name>A0A7S4Q0W8_9DINO</name>
<evidence type="ECO:0000256" key="1">
    <source>
        <dbReference type="SAM" id="MobiDB-lite"/>
    </source>
</evidence>
<feature type="region of interest" description="Disordered" evidence="1">
    <location>
        <begin position="355"/>
        <end position="382"/>
    </location>
</feature>
<feature type="region of interest" description="Disordered" evidence="1">
    <location>
        <begin position="262"/>
        <end position="302"/>
    </location>
</feature>
<dbReference type="EMBL" id="HBNR01013250">
    <property type="protein sequence ID" value="CAE4568934.1"/>
    <property type="molecule type" value="Transcribed_RNA"/>
</dbReference>
<gene>
    <name evidence="2" type="ORF">AMON00008_LOCUS8553</name>
</gene>
<dbReference type="AlphaFoldDB" id="A0A7S4Q0W8"/>
<evidence type="ECO:0008006" key="3">
    <source>
        <dbReference type="Google" id="ProtNLM"/>
    </source>
</evidence>
<evidence type="ECO:0000313" key="2">
    <source>
        <dbReference type="EMBL" id="CAE4568934.1"/>
    </source>
</evidence>
<proteinExistence type="predicted"/>
<organism evidence="2">
    <name type="scientific">Alexandrium monilatum</name>
    <dbReference type="NCBI Taxonomy" id="311494"/>
    <lineage>
        <taxon>Eukaryota</taxon>
        <taxon>Sar</taxon>
        <taxon>Alveolata</taxon>
        <taxon>Dinophyceae</taxon>
        <taxon>Gonyaulacales</taxon>
        <taxon>Pyrocystaceae</taxon>
        <taxon>Alexandrium</taxon>
    </lineage>
</organism>